<dbReference type="InterPro" id="IPR056125">
    <property type="entry name" value="DUF7708"/>
</dbReference>
<protein>
    <recommendedName>
        <fullName evidence="2">DUF7708 domain-containing protein</fullName>
    </recommendedName>
</protein>
<feature type="domain" description="DUF7708" evidence="2">
    <location>
        <begin position="115"/>
        <end position="225"/>
    </location>
</feature>
<comment type="caution">
    <text evidence="3">The sequence shown here is derived from an EMBL/GenBank/DDBJ whole genome shotgun (WGS) entry which is preliminary data.</text>
</comment>
<dbReference type="Pfam" id="PF24809">
    <property type="entry name" value="DUF7708"/>
    <property type="match status" value="1"/>
</dbReference>
<evidence type="ECO:0000313" key="3">
    <source>
        <dbReference type="EMBL" id="KAJ2901776.1"/>
    </source>
</evidence>
<dbReference type="Proteomes" id="UP001201980">
    <property type="component" value="Unassembled WGS sequence"/>
</dbReference>
<feature type="coiled-coil region" evidence="1">
    <location>
        <begin position="250"/>
        <end position="284"/>
    </location>
</feature>
<organism evidence="3 4">
    <name type="scientific">Zalerion maritima</name>
    <dbReference type="NCBI Taxonomy" id="339359"/>
    <lineage>
        <taxon>Eukaryota</taxon>
        <taxon>Fungi</taxon>
        <taxon>Dikarya</taxon>
        <taxon>Ascomycota</taxon>
        <taxon>Pezizomycotina</taxon>
        <taxon>Sordariomycetes</taxon>
        <taxon>Lulworthiomycetidae</taxon>
        <taxon>Lulworthiales</taxon>
        <taxon>Lulworthiaceae</taxon>
        <taxon>Zalerion</taxon>
    </lineage>
</organism>
<dbReference type="AlphaFoldDB" id="A0AAD5RQ95"/>
<sequence>MASTTALSVPLFPDEGIGLTTQLSTSEWEKIENLEKEQEELRQKLHAKFPFPPELEDAFSCRTTDGLQRLVDSWSKTAGSSRLAFDKKHEKGWGRWSQKYESISVGVCDFLRDIRPLLDAVNDVGGPYTGTAIGTITAVFFLSGSKYTLEEEIAQALEGIKDRLPGFRMYAEIYSKNHGLEVDLRKKIVQAYIAFMELCVAITRYYLQTGFQRWTTATFTPSKLRDLSDDANNAVLMVRGKCEELLNWNMAQARRDIAKTLENNERLLQDNKRLEKKIDDLRQSRTNDLILRIKSGLRLATWTLESHQEAFSKLKTLMSYAMADEEYRYEQMALGRIERFRKTNTFLSWDAEGESRLLLLVGENHDSLIYESRNCWVSPFALNLIDRLTPSHSAHDALPPTPPPSDIATCPATGAVCASFVFHSRSIRESPITMYDVVSVIALQLICTCREMLCEKQETLDEVLAAFTEAREKMNSSGYEDECALINTARDLLISVLDLFDETDTVYIVLDRIDRCREVDHYDFLELLGDIVGRSCNGEQKACAVKVLAVANREGWEGECESIRKRHKGMVEEKILKQGLLYEF</sequence>
<evidence type="ECO:0000256" key="1">
    <source>
        <dbReference type="SAM" id="Coils"/>
    </source>
</evidence>
<accession>A0AAD5RQ95</accession>
<dbReference type="EMBL" id="JAKWBI020000138">
    <property type="protein sequence ID" value="KAJ2901776.1"/>
    <property type="molecule type" value="Genomic_DNA"/>
</dbReference>
<keyword evidence="1" id="KW-0175">Coiled coil</keyword>
<reference evidence="3" key="1">
    <citation type="submission" date="2022-07" db="EMBL/GenBank/DDBJ databases">
        <title>Draft genome sequence of Zalerion maritima ATCC 34329, a (micro)plastics degrading marine fungus.</title>
        <authorList>
            <person name="Paco A."/>
            <person name="Goncalves M.F.M."/>
            <person name="Rocha-Santos T.A.P."/>
            <person name="Alves A."/>
        </authorList>
    </citation>
    <scope>NUCLEOTIDE SEQUENCE</scope>
    <source>
        <strain evidence="3">ATCC 34329</strain>
    </source>
</reference>
<name>A0AAD5RQ95_9PEZI</name>
<keyword evidence="4" id="KW-1185">Reference proteome</keyword>
<evidence type="ECO:0000313" key="4">
    <source>
        <dbReference type="Proteomes" id="UP001201980"/>
    </source>
</evidence>
<proteinExistence type="predicted"/>
<gene>
    <name evidence="3" type="ORF">MKZ38_001396</name>
</gene>
<evidence type="ECO:0000259" key="2">
    <source>
        <dbReference type="Pfam" id="PF24809"/>
    </source>
</evidence>